<dbReference type="SUPFAM" id="SSF48452">
    <property type="entry name" value="TPR-like"/>
    <property type="match status" value="1"/>
</dbReference>
<dbReference type="InterPro" id="IPR011990">
    <property type="entry name" value="TPR-like_helical_dom_sf"/>
</dbReference>
<protein>
    <recommendedName>
        <fullName evidence="4">Peptidase MA-like domain-containing protein</fullName>
    </recommendedName>
</protein>
<name>A0A2N1PQA5_9BACT</name>
<accession>A0A2N1PQA5</accession>
<sequence>MFLTRISVILTLTLIMLLPGFSHAQEVMELMKTAQNLMSAENYSEARVSLLEASNLEPDRADVRGALSTMLNNCGVKLLSADRAQEGLELCRKAVELEPENVRLILNTGSACEKVGQYDEAFTLYQDALSLQEKDGSEMRDTLMMLGILKYKTKEHYDAIFNFEQVIQKDSSDSAAWFYKGLAEYDSGQMEAAISSLESAREKASDDESRKNILSWLQKIRSEHKVEGSFVQDQTNHFIIKFDMEKRADVVGRILENCEDAYSEIGDRMDFYPPVQTTVVIYDPGQFYSLGKPQWSAGVYDNGMIRLPINDARANAQRLKQVIFHEYTHLVVNYLAKGRHVPQWLNEGLADHNSDDPPGFRELAIFSKSLVRGAVNLGDLEGSFSGITDRSTVSLVYTTSYMGVKFLIELIGYDEILSMLRSFGQGYSTAEVFSEVVRMDIERFQKAFADWLIENYR</sequence>
<dbReference type="PROSITE" id="PS50005">
    <property type="entry name" value="TPR"/>
    <property type="match status" value="1"/>
</dbReference>
<keyword evidence="1" id="KW-0677">Repeat</keyword>
<evidence type="ECO:0000313" key="5">
    <source>
        <dbReference type="EMBL" id="PKK90521.1"/>
    </source>
</evidence>
<dbReference type="AlphaFoldDB" id="A0A2N1PQA5"/>
<evidence type="ECO:0000256" key="3">
    <source>
        <dbReference type="PROSITE-ProRule" id="PRU00339"/>
    </source>
</evidence>
<evidence type="ECO:0000313" key="6">
    <source>
        <dbReference type="Proteomes" id="UP000233256"/>
    </source>
</evidence>
<feature type="domain" description="Peptidase MA-like" evidence="4">
    <location>
        <begin position="292"/>
        <end position="452"/>
    </location>
</feature>
<organism evidence="5 6">
    <name type="scientific">Candidatus Wallbacteria bacterium HGW-Wallbacteria-1</name>
    <dbReference type="NCBI Taxonomy" id="2013854"/>
    <lineage>
        <taxon>Bacteria</taxon>
        <taxon>Candidatus Walliibacteriota</taxon>
    </lineage>
</organism>
<dbReference type="InterPro" id="IPR039568">
    <property type="entry name" value="Peptidase_MA-like_dom"/>
</dbReference>
<evidence type="ECO:0000259" key="4">
    <source>
        <dbReference type="Pfam" id="PF13485"/>
    </source>
</evidence>
<evidence type="ECO:0000256" key="1">
    <source>
        <dbReference type="ARBA" id="ARBA00022737"/>
    </source>
</evidence>
<comment type="caution">
    <text evidence="5">The sequence shown here is derived from an EMBL/GenBank/DDBJ whole genome shotgun (WGS) entry which is preliminary data.</text>
</comment>
<reference evidence="5 6" key="1">
    <citation type="journal article" date="2017" name="ISME J.">
        <title>Potential for microbial H2 and metal transformations associated with novel bacteria and archaea in deep terrestrial subsurface sediments.</title>
        <authorList>
            <person name="Hernsdorf A.W."/>
            <person name="Amano Y."/>
            <person name="Miyakawa K."/>
            <person name="Ise K."/>
            <person name="Suzuki Y."/>
            <person name="Anantharaman K."/>
            <person name="Probst A."/>
            <person name="Burstein D."/>
            <person name="Thomas B.C."/>
            <person name="Banfield J.F."/>
        </authorList>
    </citation>
    <scope>NUCLEOTIDE SEQUENCE [LARGE SCALE GENOMIC DNA]</scope>
    <source>
        <strain evidence="5">HGW-Wallbacteria-1</strain>
    </source>
</reference>
<dbReference type="Proteomes" id="UP000233256">
    <property type="component" value="Unassembled WGS sequence"/>
</dbReference>
<dbReference type="PANTHER" id="PTHR44943:SF5">
    <property type="entry name" value="BLL7697 PROTEIN"/>
    <property type="match status" value="1"/>
</dbReference>
<dbReference type="Pfam" id="PF13432">
    <property type="entry name" value="TPR_16"/>
    <property type="match status" value="1"/>
</dbReference>
<dbReference type="SMART" id="SM00028">
    <property type="entry name" value="TPR"/>
    <property type="match status" value="5"/>
</dbReference>
<keyword evidence="2 3" id="KW-0802">TPR repeat</keyword>
<dbReference type="Pfam" id="PF13181">
    <property type="entry name" value="TPR_8"/>
    <property type="match status" value="1"/>
</dbReference>
<dbReference type="SUPFAM" id="SSF55486">
    <property type="entry name" value="Metalloproteases ('zincins'), catalytic domain"/>
    <property type="match status" value="1"/>
</dbReference>
<gene>
    <name evidence="5" type="ORF">CVV64_09155</name>
</gene>
<dbReference type="EMBL" id="PGXC01000005">
    <property type="protein sequence ID" value="PKK90521.1"/>
    <property type="molecule type" value="Genomic_DNA"/>
</dbReference>
<dbReference type="Pfam" id="PF13485">
    <property type="entry name" value="Peptidase_MA_2"/>
    <property type="match status" value="1"/>
</dbReference>
<evidence type="ECO:0000256" key="2">
    <source>
        <dbReference type="ARBA" id="ARBA00022803"/>
    </source>
</evidence>
<dbReference type="InterPro" id="IPR019734">
    <property type="entry name" value="TPR_rpt"/>
</dbReference>
<dbReference type="Gene3D" id="1.25.40.10">
    <property type="entry name" value="Tetratricopeptide repeat domain"/>
    <property type="match status" value="2"/>
</dbReference>
<dbReference type="PANTHER" id="PTHR44943">
    <property type="entry name" value="CELLULOSE SYNTHASE OPERON PROTEIN C"/>
    <property type="match status" value="1"/>
</dbReference>
<dbReference type="InterPro" id="IPR051685">
    <property type="entry name" value="Ycf3/AcsC/BcsC/TPR_MFPF"/>
</dbReference>
<proteinExistence type="predicted"/>
<feature type="repeat" description="TPR" evidence="3">
    <location>
        <begin position="102"/>
        <end position="135"/>
    </location>
</feature>